<sequence>MDSSLIGKSIYYLRKKNKITQKKLSENICTQAQISKIEKGEVVPLSTTLYEIARKLGVDINYFFEEGSSPRSDYIKDVKSVVRKAIRERDYHTVEEIVKAEDNNPLFQEGENKQFLLWHQGIVHFHLYQDGATALELLHEALVVHSREDRTLYTMTEIEILNSIGIIHYETGNSKRSVDIFKEALQHLTKLSLPQTHLVKARIYFGLTNSLTALEEFKPCISYCEEGIQLCLENESLYLLGEFFYQSGNAYFELQYKEKGLQHLENSKFIFAIEKKHHYVSYVQERINHFIH</sequence>
<dbReference type="SMART" id="SM00530">
    <property type="entry name" value="HTH_XRE"/>
    <property type="match status" value="1"/>
</dbReference>
<dbReference type="CDD" id="cd00093">
    <property type="entry name" value="HTH_XRE"/>
    <property type="match status" value="1"/>
</dbReference>
<dbReference type="SUPFAM" id="SSF48452">
    <property type="entry name" value="TPR-like"/>
    <property type="match status" value="1"/>
</dbReference>
<proteinExistence type="predicted"/>
<protein>
    <submittedName>
        <fullName evidence="2">Helix-turn-helix domain-containing protein</fullName>
    </submittedName>
</protein>
<dbReference type="InterPro" id="IPR053163">
    <property type="entry name" value="HTH-type_regulator_Rgg"/>
</dbReference>
<accession>A0ABW0YHZ0</accession>
<dbReference type="Proteomes" id="UP001596142">
    <property type="component" value="Unassembled WGS sequence"/>
</dbReference>
<dbReference type="Gene3D" id="1.25.40.10">
    <property type="entry name" value="Tetratricopeptide repeat domain"/>
    <property type="match status" value="1"/>
</dbReference>
<dbReference type="RefSeq" id="WP_385939027.1">
    <property type="nucleotide sequence ID" value="NZ_JBHSOZ010000003.1"/>
</dbReference>
<evidence type="ECO:0000313" key="3">
    <source>
        <dbReference type="Proteomes" id="UP001596142"/>
    </source>
</evidence>
<dbReference type="InterPro" id="IPR001387">
    <property type="entry name" value="Cro/C1-type_HTH"/>
</dbReference>
<organism evidence="2 3">
    <name type="scientific">Thalassorhabdus alkalitolerans</name>
    <dbReference type="NCBI Taxonomy" id="2282697"/>
    <lineage>
        <taxon>Bacteria</taxon>
        <taxon>Bacillati</taxon>
        <taxon>Bacillota</taxon>
        <taxon>Bacilli</taxon>
        <taxon>Bacillales</taxon>
        <taxon>Bacillaceae</taxon>
        <taxon>Thalassorhabdus</taxon>
    </lineage>
</organism>
<gene>
    <name evidence="2" type="ORF">ACFPU1_04455</name>
</gene>
<keyword evidence="3" id="KW-1185">Reference proteome</keyword>
<dbReference type="InterPro" id="IPR041315">
    <property type="entry name" value="PlcR_TPR"/>
</dbReference>
<dbReference type="EMBL" id="JBHSOZ010000003">
    <property type="protein sequence ID" value="MFC5712020.1"/>
    <property type="molecule type" value="Genomic_DNA"/>
</dbReference>
<evidence type="ECO:0000259" key="1">
    <source>
        <dbReference type="PROSITE" id="PS50943"/>
    </source>
</evidence>
<dbReference type="PANTHER" id="PTHR37038">
    <property type="entry name" value="TRANSCRIPTIONAL REGULATOR-RELATED"/>
    <property type="match status" value="1"/>
</dbReference>
<dbReference type="InterPro" id="IPR010982">
    <property type="entry name" value="Lambda_DNA-bd_dom_sf"/>
</dbReference>
<comment type="caution">
    <text evidence="2">The sequence shown here is derived from an EMBL/GenBank/DDBJ whole genome shotgun (WGS) entry which is preliminary data.</text>
</comment>
<dbReference type="Pfam" id="PF18768">
    <property type="entry name" value="RNPP_C"/>
    <property type="match status" value="1"/>
</dbReference>
<dbReference type="Pfam" id="PF01381">
    <property type="entry name" value="HTH_3"/>
    <property type="match status" value="1"/>
</dbReference>
<dbReference type="InterPro" id="IPR011990">
    <property type="entry name" value="TPR-like_helical_dom_sf"/>
</dbReference>
<evidence type="ECO:0000313" key="2">
    <source>
        <dbReference type="EMBL" id="MFC5712020.1"/>
    </source>
</evidence>
<dbReference type="InterPro" id="IPR019734">
    <property type="entry name" value="TPR_rpt"/>
</dbReference>
<dbReference type="PANTHER" id="PTHR37038:SF14">
    <property type="entry name" value="TRANSCRIPTIONAL ACTIVATOR"/>
    <property type="match status" value="1"/>
</dbReference>
<dbReference type="SUPFAM" id="SSF47413">
    <property type="entry name" value="lambda repressor-like DNA-binding domains"/>
    <property type="match status" value="1"/>
</dbReference>
<reference evidence="3" key="1">
    <citation type="journal article" date="2019" name="Int. J. Syst. Evol. Microbiol.">
        <title>The Global Catalogue of Microorganisms (GCM) 10K type strain sequencing project: providing services to taxonomists for standard genome sequencing and annotation.</title>
        <authorList>
            <consortium name="The Broad Institute Genomics Platform"/>
            <consortium name="The Broad Institute Genome Sequencing Center for Infectious Disease"/>
            <person name="Wu L."/>
            <person name="Ma J."/>
        </authorList>
    </citation>
    <scope>NUCLEOTIDE SEQUENCE [LARGE SCALE GENOMIC DNA]</scope>
    <source>
        <strain evidence="3">CECT 7184</strain>
    </source>
</reference>
<dbReference type="SMART" id="SM00028">
    <property type="entry name" value="TPR"/>
    <property type="match status" value="2"/>
</dbReference>
<dbReference type="PROSITE" id="PS50943">
    <property type="entry name" value="HTH_CROC1"/>
    <property type="match status" value="1"/>
</dbReference>
<feature type="domain" description="HTH cro/C1-type" evidence="1">
    <location>
        <begin position="10"/>
        <end position="63"/>
    </location>
</feature>
<name>A0ABW0YHZ0_9BACI</name>